<evidence type="ECO:0000256" key="2">
    <source>
        <dbReference type="SAM" id="SignalP"/>
    </source>
</evidence>
<proteinExistence type="predicted"/>
<evidence type="ECO:0000313" key="3">
    <source>
        <dbReference type="EMBL" id="PXW89466.1"/>
    </source>
</evidence>
<organism evidence="3 4">
    <name type="scientific">Pseudogracilibacillus auburnensis</name>
    <dbReference type="NCBI Taxonomy" id="1494959"/>
    <lineage>
        <taxon>Bacteria</taxon>
        <taxon>Bacillati</taxon>
        <taxon>Bacillota</taxon>
        <taxon>Bacilli</taxon>
        <taxon>Bacillales</taxon>
        <taxon>Bacillaceae</taxon>
        <taxon>Pseudogracilibacillus</taxon>
    </lineage>
</organism>
<name>A0A2V3W7A0_9BACI</name>
<comment type="caution">
    <text evidence="3">The sequence shown here is derived from an EMBL/GenBank/DDBJ whole genome shotgun (WGS) entry which is preliminary data.</text>
</comment>
<keyword evidence="4" id="KW-1185">Reference proteome</keyword>
<dbReference type="OrthoDB" id="2452750at2"/>
<evidence type="ECO:0000256" key="1">
    <source>
        <dbReference type="SAM" id="MobiDB-lite"/>
    </source>
</evidence>
<dbReference type="EMBL" id="QJJQ01000002">
    <property type="protein sequence ID" value="PXW89466.1"/>
    <property type="molecule type" value="Genomic_DNA"/>
</dbReference>
<sequence>MKRMLMLLFVIGLLGLATGCGNNNTDGTKNKEETNQETKEEKKEVKSESVKEDVEEEKGQNVTEQTVSKEDEEYMKSKMEALDFSEIKVEVKYAEDKEYEFKIEQDKMENEPIEAEVEDELNNVFLKGRDAFDDIYPKIENLDVKSDSTEQDVVDKILTAFDLPTDYEKMEVDITFNDGKELDFDHRK</sequence>
<dbReference type="InterPro" id="IPR025623">
    <property type="entry name" value="YusW"/>
</dbReference>
<feature type="compositionally biased region" description="Basic and acidic residues" evidence="1">
    <location>
        <begin position="28"/>
        <end position="52"/>
    </location>
</feature>
<keyword evidence="2" id="KW-0732">Signal</keyword>
<dbReference type="PROSITE" id="PS51257">
    <property type="entry name" value="PROKAR_LIPOPROTEIN"/>
    <property type="match status" value="1"/>
</dbReference>
<evidence type="ECO:0000313" key="4">
    <source>
        <dbReference type="Proteomes" id="UP000247978"/>
    </source>
</evidence>
<feature type="region of interest" description="Disordered" evidence="1">
    <location>
        <begin position="20"/>
        <end position="71"/>
    </location>
</feature>
<accession>A0A2V3W7A0</accession>
<gene>
    <name evidence="3" type="ORF">DFR56_102243</name>
</gene>
<dbReference type="Proteomes" id="UP000247978">
    <property type="component" value="Unassembled WGS sequence"/>
</dbReference>
<dbReference type="Pfam" id="PF14039">
    <property type="entry name" value="YusW"/>
    <property type="match status" value="1"/>
</dbReference>
<feature type="chain" id="PRO_5039607569" evidence="2">
    <location>
        <begin position="23"/>
        <end position="188"/>
    </location>
</feature>
<protein>
    <submittedName>
        <fullName evidence="3">YusW-like protein</fullName>
    </submittedName>
</protein>
<dbReference type="AlphaFoldDB" id="A0A2V3W7A0"/>
<dbReference type="RefSeq" id="WP_158525501.1">
    <property type="nucleotide sequence ID" value="NZ_JBHUHB010000001.1"/>
</dbReference>
<feature type="signal peptide" evidence="2">
    <location>
        <begin position="1"/>
        <end position="22"/>
    </location>
</feature>
<reference evidence="3 4" key="1">
    <citation type="submission" date="2018-05" db="EMBL/GenBank/DDBJ databases">
        <title>Genomic Encyclopedia of Type Strains, Phase IV (KMG-IV): sequencing the most valuable type-strain genomes for metagenomic binning, comparative biology and taxonomic classification.</title>
        <authorList>
            <person name="Goeker M."/>
        </authorList>
    </citation>
    <scope>NUCLEOTIDE SEQUENCE [LARGE SCALE GENOMIC DNA]</scope>
    <source>
        <strain evidence="3 4">DSM 28556</strain>
    </source>
</reference>